<dbReference type="EMBL" id="AMCI01001441">
    <property type="protein sequence ID" value="EJX05518.1"/>
    <property type="molecule type" value="Genomic_DNA"/>
</dbReference>
<evidence type="ECO:0000256" key="1">
    <source>
        <dbReference type="SAM" id="Phobius"/>
    </source>
</evidence>
<accession>J9GSC3</accession>
<dbReference type="AlphaFoldDB" id="J9GSC3"/>
<reference evidence="2" key="1">
    <citation type="journal article" date="2012" name="PLoS ONE">
        <title>Gene sets for utilization of primary and secondary nutrition supplies in the distal gut of endangered iberian lynx.</title>
        <authorList>
            <person name="Alcaide M."/>
            <person name="Messina E."/>
            <person name="Richter M."/>
            <person name="Bargiela R."/>
            <person name="Peplies J."/>
            <person name="Huws S.A."/>
            <person name="Newbold C.J."/>
            <person name="Golyshin P.N."/>
            <person name="Simon M.A."/>
            <person name="Lopez G."/>
            <person name="Yakimov M.M."/>
            <person name="Ferrer M."/>
        </authorList>
    </citation>
    <scope>NUCLEOTIDE SEQUENCE</scope>
</reference>
<organism evidence="2">
    <name type="scientific">gut metagenome</name>
    <dbReference type="NCBI Taxonomy" id="749906"/>
    <lineage>
        <taxon>unclassified sequences</taxon>
        <taxon>metagenomes</taxon>
        <taxon>organismal metagenomes</taxon>
    </lineage>
</organism>
<proteinExistence type="predicted"/>
<feature type="transmembrane region" description="Helical" evidence="1">
    <location>
        <begin position="12"/>
        <end position="35"/>
    </location>
</feature>
<name>J9GSC3_9ZZZZ</name>
<sequence length="36" mass="4418">MFLIFIYLEAIAYFQMILWTKIAIYLLILHPLFILK</sequence>
<gene>
    <name evidence="2" type="ORF">EVA_06374</name>
</gene>
<evidence type="ECO:0000313" key="2">
    <source>
        <dbReference type="EMBL" id="EJX05518.1"/>
    </source>
</evidence>
<keyword evidence="1" id="KW-0812">Transmembrane</keyword>
<protein>
    <submittedName>
        <fullName evidence="2">Uncharacterized protein</fullName>
    </submittedName>
</protein>
<keyword evidence="1" id="KW-1133">Transmembrane helix</keyword>
<keyword evidence="1" id="KW-0472">Membrane</keyword>
<comment type="caution">
    <text evidence="2">The sequence shown here is derived from an EMBL/GenBank/DDBJ whole genome shotgun (WGS) entry which is preliminary data.</text>
</comment>